<keyword evidence="2" id="KW-0812">Transmembrane</keyword>
<feature type="region of interest" description="Disordered" evidence="1">
    <location>
        <begin position="32"/>
        <end position="84"/>
    </location>
</feature>
<reference evidence="4" key="1">
    <citation type="submission" date="2015-11" db="EMBL/GenBank/DDBJ databases">
        <title>De novo transcriptome assembly of four potential Pierce s Disease insect vectors from Arizona vineyards.</title>
        <authorList>
            <person name="Tassone E.E."/>
        </authorList>
    </citation>
    <scope>NUCLEOTIDE SEQUENCE</scope>
</reference>
<keyword evidence="3" id="KW-0732">Signal</keyword>
<evidence type="ECO:0000256" key="3">
    <source>
        <dbReference type="SAM" id="SignalP"/>
    </source>
</evidence>
<feature type="non-terminal residue" evidence="4">
    <location>
        <position position="117"/>
    </location>
</feature>
<feature type="signal peptide" evidence="3">
    <location>
        <begin position="1"/>
        <end position="22"/>
    </location>
</feature>
<evidence type="ECO:0000256" key="2">
    <source>
        <dbReference type="SAM" id="Phobius"/>
    </source>
</evidence>
<feature type="chain" id="PRO_5008584933" evidence="3">
    <location>
        <begin position="23"/>
        <end position="117"/>
    </location>
</feature>
<dbReference type="AlphaFoldDB" id="A0A1B6I6J0"/>
<proteinExistence type="predicted"/>
<organism evidence="4">
    <name type="scientific">Homalodisca liturata</name>
    <dbReference type="NCBI Taxonomy" id="320908"/>
    <lineage>
        <taxon>Eukaryota</taxon>
        <taxon>Metazoa</taxon>
        <taxon>Ecdysozoa</taxon>
        <taxon>Arthropoda</taxon>
        <taxon>Hexapoda</taxon>
        <taxon>Insecta</taxon>
        <taxon>Pterygota</taxon>
        <taxon>Neoptera</taxon>
        <taxon>Paraneoptera</taxon>
        <taxon>Hemiptera</taxon>
        <taxon>Auchenorrhyncha</taxon>
        <taxon>Membracoidea</taxon>
        <taxon>Cicadellidae</taxon>
        <taxon>Cicadellinae</taxon>
        <taxon>Proconiini</taxon>
        <taxon>Homalodisca</taxon>
    </lineage>
</organism>
<gene>
    <name evidence="4" type="ORF">g.18563</name>
</gene>
<evidence type="ECO:0000256" key="1">
    <source>
        <dbReference type="SAM" id="MobiDB-lite"/>
    </source>
</evidence>
<accession>A0A1B6I6J0</accession>
<keyword evidence="2" id="KW-1133">Transmembrane helix</keyword>
<dbReference type="EMBL" id="GECU01025183">
    <property type="protein sequence ID" value="JAS82523.1"/>
    <property type="molecule type" value="Transcribed_RNA"/>
</dbReference>
<protein>
    <submittedName>
        <fullName evidence="4">Uncharacterized protein</fullName>
    </submittedName>
</protein>
<evidence type="ECO:0000313" key="4">
    <source>
        <dbReference type="EMBL" id="JAS82523.1"/>
    </source>
</evidence>
<feature type="compositionally biased region" description="Pro residues" evidence="1">
    <location>
        <begin position="60"/>
        <end position="70"/>
    </location>
</feature>
<keyword evidence="2" id="KW-0472">Membrane</keyword>
<feature type="transmembrane region" description="Helical" evidence="2">
    <location>
        <begin position="96"/>
        <end position="116"/>
    </location>
</feature>
<name>A0A1B6I6J0_9HEMI</name>
<sequence length="117" mass="13017">MKLIVLSAFCVIAFTTFSEVAGFDSAEKEDVSEIQNGTYSSGELKDIDYDLDTTRGPVDPSNPPTAPTPAGPGIEPHEEDEEPKQPKSLFYKIYHFLRYNAVVFLYMYAALVFVLVT</sequence>